<keyword evidence="5 15" id="KW-0963">Cytoplasm</keyword>
<name>A0A1G2UR91_9BACT</name>
<keyword evidence="12 15" id="KW-0030">Aminoacyl-tRNA synthetase</keyword>
<comment type="subcellular location">
    <subcellularLocation>
        <location evidence="2 15">Cytoplasm</location>
    </subcellularLocation>
</comment>
<dbReference type="EMBL" id="MHWT01000026">
    <property type="protein sequence ID" value="OHB11904.1"/>
    <property type="molecule type" value="Genomic_DNA"/>
</dbReference>
<dbReference type="FunFam" id="3.40.50.620:FF:000063">
    <property type="entry name" value="Isoleucine--tRNA ligase"/>
    <property type="match status" value="1"/>
</dbReference>
<dbReference type="InterPro" id="IPR029033">
    <property type="entry name" value="His_PPase_superfam"/>
</dbReference>
<dbReference type="SUPFAM" id="SSF50677">
    <property type="entry name" value="ValRS/IleRS/LeuRS editing domain"/>
    <property type="match status" value="1"/>
</dbReference>
<feature type="active site" description="Proton donor/acceptor" evidence="16">
    <location>
        <position position="570"/>
    </location>
</feature>
<keyword evidence="9 15" id="KW-0862">Zinc</keyword>
<keyword evidence="7 15" id="KW-0479">Metal-binding</keyword>
<dbReference type="GO" id="GO:0005524">
    <property type="term" value="F:ATP binding"/>
    <property type="evidence" value="ECO:0007669"/>
    <property type="project" value="UniProtKB-UniRule"/>
</dbReference>
<proteinExistence type="inferred from homology"/>
<dbReference type="GO" id="GO:0008270">
    <property type="term" value="F:zinc ion binding"/>
    <property type="evidence" value="ECO:0007669"/>
    <property type="project" value="UniProtKB-UniRule"/>
</dbReference>
<dbReference type="SUPFAM" id="SSF47323">
    <property type="entry name" value="Anticodon-binding domain of a subclass of class I aminoacyl-tRNA synthetases"/>
    <property type="match status" value="2"/>
</dbReference>
<feature type="domain" description="Aminoacyl-tRNA synthetase class Ia" evidence="18">
    <location>
        <begin position="612"/>
        <end position="795"/>
    </location>
</feature>
<dbReference type="InterPro" id="IPR009008">
    <property type="entry name" value="Val/Leu/Ile-tRNA-synth_edit"/>
</dbReference>
<dbReference type="InterPro" id="IPR014729">
    <property type="entry name" value="Rossmann-like_a/b/a_fold"/>
</dbReference>
<evidence type="ECO:0000256" key="12">
    <source>
        <dbReference type="ARBA" id="ARBA00023146"/>
    </source>
</evidence>
<dbReference type="GO" id="GO:0002161">
    <property type="term" value="F:aminoacyl-tRNA deacylase activity"/>
    <property type="evidence" value="ECO:0007669"/>
    <property type="project" value="InterPro"/>
</dbReference>
<evidence type="ECO:0000256" key="5">
    <source>
        <dbReference type="ARBA" id="ARBA00022490"/>
    </source>
</evidence>
<dbReference type="InterPro" id="IPR023586">
    <property type="entry name" value="Ile-tRNA-ligase_type2"/>
</dbReference>
<dbReference type="PANTHER" id="PTHR42780:SF1">
    <property type="entry name" value="ISOLEUCINE--TRNA LIGASE, CYTOPLASMIC"/>
    <property type="match status" value="1"/>
</dbReference>
<evidence type="ECO:0000256" key="8">
    <source>
        <dbReference type="ARBA" id="ARBA00022741"/>
    </source>
</evidence>
<dbReference type="AlphaFoldDB" id="A0A1G2UR91"/>
<evidence type="ECO:0000256" key="17">
    <source>
        <dbReference type="PIRSR" id="PIRSR613078-2"/>
    </source>
</evidence>
<comment type="catalytic activity">
    <reaction evidence="14 15">
        <text>tRNA(Ile) + L-isoleucine + ATP = L-isoleucyl-tRNA(Ile) + AMP + diphosphate</text>
        <dbReference type="Rhea" id="RHEA:11060"/>
        <dbReference type="Rhea" id="RHEA-COMP:9666"/>
        <dbReference type="Rhea" id="RHEA-COMP:9695"/>
        <dbReference type="ChEBI" id="CHEBI:30616"/>
        <dbReference type="ChEBI" id="CHEBI:33019"/>
        <dbReference type="ChEBI" id="CHEBI:58045"/>
        <dbReference type="ChEBI" id="CHEBI:78442"/>
        <dbReference type="ChEBI" id="CHEBI:78528"/>
        <dbReference type="ChEBI" id="CHEBI:456215"/>
        <dbReference type="EC" id="6.1.1.5"/>
    </reaction>
</comment>
<dbReference type="Pfam" id="PF00300">
    <property type="entry name" value="His_Phos_1"/>
    <property type="match status" value="1"/>
</dbReference>
<evidence type="ECO:0000256" key="9">
    <source>
        <dbReference type="ARBA" id="ARBA00022833"/>
    </source>
</evidence>
<evidence type="ECO:0000256" key="13">
    <source>
        <dbReference type="ARBA" id="ARBA00025217"/>
    </source>
</evidence>
<dbReference type="GO" id="GO:0006428">
    <property type="term" value="P:isoleucyl-tRNA aminoacylation"/>
    <property type="evidence" value="ECO:0007669"/>
    <property type="project" value="UniProtKB-UniRule"/>
</dbReference>
<dbReference type="InterPro" id="IPR009080">
    <property type="entry name" value="tRNAsynth_Ia_anticodon-bd"/>
</dbReference>
<comment type="domain">
    <text evidence="15">IleRS has two distinct active sites: one for aminoacylation and one for editing. The misactivated valine is translocated from the active site to the editing site, which sterically excludes the correctly activated isoleucine. The single editing site contains two valyl binding pockets, one specific for each substrate (Val-AMP or Val-tRNA(Ile)).</text>
</comment>
<evidence type="ECO:0000313" key="21">
    <source>
        <dbReference type="Proteomes" id="UP000176558"/>
    </source>
</evidence>
<dbReference type="GO" id="GO:0004822">
    <property type="term" value="F:isoleucine-tRNA ligase activity"/>
    <property type="evidence" value="ECO:0007669"/>
    <property type="project" value="UniProtKB-UniRule"/>
</dbReference>
<keyword evidence="10 15" id="KW-0067">ATP-binding</keyword>
<dbReference type="SMART" id="SM00855">
    <property type="entry name" value="PGAM"/>
    <property type="match status" value="1"/>
</dbReference>
<feature type="binding site" evidence="17">
    <location>
        <begin position="491"/>
        <end position="498"/>
    </location>
    <ligand>
        <name>substrate</name>
    </ligand>
</feature>
<feature type="short sequence motif" description="'HIGH' region" evidence="15">
    <location>
        <begin position="31"/>
        <end position="41"/>
    </location>
</feature>
<sequence length="1116" mass="129494">MLEFWNKNQIFQKTLDKKAPKGEFVFYEGPPTANGKPGIHHLEARAFKDVIPRYKTMQGFHVRRKGGWDTHGLPVELQVEKELGLKSKKEIESYGIEAFNKKCKENVWQYVDLWEKFTDRMGYWIDQKNPYITYENSYIESVWNILSTVNEKKLLYKDYKVLPWCPRCGTALSSHELAQGYENVKDLSVTVEFRIAGRKNTSILAWTTTPWTLPGNLALAVNPDILYVEIEKKDMGTGDLVRFILAKERLSAVFPSDEYSIVKEMKGKNLVGLEYEPLYPFLKDKFKDKNPSAFEKAYKVYKADFVNTEDGTGIVHTAVMYGPDDFELGTKIGLPKSHLVDEAGKFISGTGFLSGRFVRDEDLAVDIIKDLAKRGLLFKKEKYEHAYPFCWRCHTPLIYYARDSWYIAMSRLRHELVEENKKINWEPEYIKEGRFGEWLREIKDWAISRERYWGTPLPIWTNKNGNKTVVGSLDELKKLTKKSGNKYFVMRHGEAIDNAKHILDPKGDPNNHLTDKGKSEAILGGEKLKSKKIDLIFSSPFLRTKETAEIVRTELGLSREAVIQDERLHEYNEKDVTFVRKRIGDFIYEIESKYKEKNFLIISHGNPLWFLKKISSWSGDNDFIEEQMLNTGEVKELSFSPMPHNENFELDLHRPFIDTVELENEKGEPLTRVKEVLDVWFDSGAMPFAQYADKRRLDADGRGKSFEKLWKKVPYPADFISEAIDQTRGWFYTLHAIGVLMGKGKSYKNVICLGHVLDAEGKKMSKSIGNVVDPWEMMDKYGADALRFWMYSVNQPGDSKNFDEKTVDDVVKKVFNLAENILAFYELYKDEFVAPSDKSKNILDKWIISRLNELLSLGTKSLDKYKPFEASRALRDFINDFSTWYLRRSRERFKLDDLNEKKEALQTTRFVLLELAKYMAPFTPFFAEIVYQKVRDNPAPESIHLCNWPETGKIHSNILENMRIVRDIVSRALELRQKAGIKVRQPLGKLKVKSKKFGNEYLEILKDELNVKEIEFNETIKEEVWLDTNLTEELKKEGMARDIIRGIQDARKTENLNPGEKIKLVVSTSEDIKTIINSYLEMIQTPTQVASIMFSEDKQKHNIDIEGQKISVSILK</sequence>
<evidence type="ECO:0000256" key="1">
    <source>
        <dbReference type="ARBA" id="ARBA00001947"/>
    </source>
</evidence>
<dbReference type="InterPro" id="IPR002301">
    <property type="entry name" value="Ile-tRNA-ligase"/>
</dbReference>
<dbReference type="InterPro" id="IPR013155">
    <property type="entry name" value="M/V/L/I-tRNA-synth_anticd-bd"/>
</dbReference>
<evidence type="ECO:0000256" key="3">
    <source>
        <dbReference type="ARBA" id="ARBA00007078"/>
    </source>
</evidence>
<protein>
    <recommendedName>
        <fullName evidence="15">Isoleucine--tRNA ligase</fullName>
        <ecNumber evidence="15">6.1.1.5</ecNumber>
    </recommendedName>
    <alternativeName>
        <fullName evidence="15">Isoleucyl-tRNA synthetase</fullName>
        <shortName evidence="15">IleRS</shortName>
    </alternativeName>
</protein>
<feature type="active site" description="Tele-phosphohistidine intermediate" evidence="16">
    <location>
        <position position="492"/>
    </location>
</feature>
<accession>A0A1G2UR91</accession>
<feature type="domain" description="Aminoacyl-tRNA synthetase class Ia" evidence="18">
    <location>
        <begin position="1"/>
        <end position="486"/>
    </location>
</feature>
<dbReference type="CDD" id="cd07961">
    <property type="entry name" value="Anticodon_Ia_Ile_ABEc"/>
    <property type="match status" value="1"/>
</dbReference>
<gene>
    <name evidence="15" type="primary">ileS</name>
    <name evidence="20" type="ORF">A3G99_00960</name>
</gene>
<dbReference type="CDD" id="cd07067">
    <property type="entry name" value="HP_PGM_like"/>
    <property type="match status" value="1"/>
</dbReference>
<evidence type="ECO:0000313" key="20">
    <source>
        <dbReference type="EMBL" id="OHB11904.1"/>
    </source>
</evidence>
<dbReference type="HAMAP" id="MF_02003">
    <property type="entry name" value="Ile_tRNA_synth_type2"/>
    <property type="match status" value="1"/>
</dbReference>
<feature type="short sequence motif" description="'KMSKS' region" evidence="15">
    <location>
        <begin position="763"/>
        <end position="767"/>
    </location>
</feature>
<dbReference type="InterPro" id="IPR033709">
    <property type="entry name" value="Anticodon_Ile_ABEc"/>
</dbReference>
<feature type="binding site" evidence="15">
    <location>
        <position position="766"/>
    </location>
    <ligand>
        <name>ATP</name>
        <dbReference type="ChEBI" id="CHEBI:30616"/>
    </ligand>
</feature>
<dbReference type="Pfam" id="PF19302">
    <property type="entry name" value="DUF5915"/>
    <property type="match status" value="1"/>
</dbReference>
<dbReference type="InterPro" id="IPR013078">
    <property type="entry name" value="His_Pase_superF_clade-1"/>
</dbReference>
<keyword evidence="11 15" id="KW-0648">Protein biosynthesis</keyword>
<dbReference type="SUPFAM" id="SSF52374">
    <property type="entry name" value="Nucleotidylyl transferase"/>
    <property type="match status" value="1"/>
</dbReference>
<evidence type="ECO:0000256" key="11">
    <source>
        <dbReference type="ARBA" id="ARBA00022917"/>
    </source>
</evidence>
<dbReference type="Gene3D" id="3.40.50.620">
    <property type="entry name" value="HUPs"/>
    <property type="match status" value="2"/>
</dbReference>
<keyword evidence="6 15" id="KW-0436">Ligase</keyword>
<comment type="subunit">
    <text evidence="4 15">Monomer.</text>
</comment>
<dbReference type="GO" id="GO:0005737">
    <property type="term" value="C:cytoplasm"/>
    <property type="evidence" value="ECO:0007669"/>
    <property type="project" value="UniProtKB-SubCell"/>
</dbReference>
<evidence type="ECO:0000256" key="7">
    <source>
        <dbReference type="ARBA" id="ARBA00022723"/>
    </source>
</evidence>
<evidence type="ECO:0000259" key="19">
    <source>
        <dbReference type="Pfam" id="PF08264"/>
    </source>
</evidence>
<dbReference type="Pfam" id="PF08264">
    <property type="entry name" value="Anticodon_1"/>
    <property type="match status" value="1"/>
</dbReference>
<evidence type="ECO:0000256" key="6">
    <source>
        <dbReference type="ARBA" id="ARBA00022598"/>
    </source>
</evidence>
<evidence type="ECO:0000256" key="10">
    <source>
        <dbReference type="ARBA" id="ARBA00022840"/>
    </source>
</evidence>
<dbReference type="Gene3D" id="3.90.740.10">
    <property type="entry name" value="Valyl/Leucyl/Isoleucyl-tRNA synthetase, editing domain"/>
    <property type="match status" value="1"/>
</dbReference>
<dbReference type="InterPro" id="IPR002300">
    <property type="entry name" value="aa-tRNA-synth_Ia"/>
</dbReference>
<reference evidence="20 21" key="1">
    <citation type="journal article" date="2016" name="Nat. Commun.">
        <title>Thousands of microbial genomes shed light on interconnected biogeochemical processes in an aquifer system.</title>
        <authorList>
            <person name="Anantharaman K."/>
            <person name="Brown C.T."/>
            <person name="Hug L.A."/>
            <person name="Sharon I."/>
            <person name="Castelle C.J."/>
            <person name="Probst A.J."/>
            <person name="Thomas B.C."/>
            <person name="Singh A."/>
            <person name="Wilkins M.J."/>
            <person name="Karaoz U."/>
            <person name="Brodie E.L."/>
            <person name="Williams K.H."/>
            <person name="Hubbard S.S."/>
            <person name="Banfield J.F."/>
        </authorList>
    </citation>
    <scope>NUCLEOTIDE SEQUENCE [LARGE SCALE GENOMIC DNA]</scope>
</reference>
<dbReference type="Gene3D" id="3.40.50.1240">
    <property type="entry name" value="Phosphoglycerate mutase-like"/>
    <property type="match status" value="1"/>
</dbReference>
<evidence type="ECO:0000259" key="18">
    <source>
        <dbReference type="Pfam" id="PF00133"/>
    </source>
</evidence>
<comment type="cofactor">
    <cofactor evidence="1 15">
        <name>Zn(2+)</name>
        <dbReference type="ChEBI" id="CHEBI:29105"/>
    </cofactor>
</comment>
<dbReference type="PANTHER" id="PTHR42780">
    <property type="entry name" value="SOLEUCYL-TRNA SYNTHETASE"/>
    <property type="match status" value="1"/>
</dbReference>
<feature type="domain" description="Methionyl/Valyl/Leucyl/Isoleucyl-tRNA synthetase anticodon-binding" evidence="19">
    <location>
        <begin position="844"/>
        <end position="987"/>
    </location>
</feature>
<evidence type="ECO:0000256" key="2">
    <source>
        <dbReference type="ARBA" id="ARBA00004496"/>
    </source>
</evidence>
<dbReference type="Pfam" id="PF00133">
    <property type="entry name" value="tRNA-synt_1"/>
    <property type="match status" value="2"/>
</dbReference>
<dbReference type="Gene3D" id="1.10.730.10">
    <property type="entry name" value="Isoleucyl-tRNA Synthetase, Domain 1"/>
    <property type="match status" value="1"/>
</dbReference>
<dbReference type="GO" id="GO:0000049">
    <property type="term" value="F:tRNA binding"/>
    <property type="evidence" value="ECO:0007669"/>
    <property type="project" value="InterPro"/>
</dbReference>
<dbReference type="EC" id="6.1.1.5" evidence="15"/>
<evidence type="ECO:0000256" key="16">
    <source>
        <dbReference type="PIRSR" id="PIRSR613078-1"/>
    </source>
</evidence>
<comment type="similarity">
    <text evidence="3 15">Belongs to the class-I aminoacyl-tRNA synthetase family. IleS type 2 subfamily.</text>
</comment>
<dbReference type="SUPFAM" id="SSF53254">
    <property type="entry name" value="Phosphoglycerate mutase-like"/>
    <property type="match status" value="1"/>
</dbReference>
<feature type="binding site" evidence="17">
    <location>
        <position position="543"/>
    </location>
    <ligand>
        <name>substrate</name>
    </ligand>
</feature>
<evidence type="ECO:0000256" key="14">
    <source>
        <dbReference type="ARBA" id="ARBA00048359"/>
    </source>
</evidence>
<evidence type="ECO:0000256" key="4">
    <source>
        <dbReference type="ARBA" id="ARBA00011245"/>
    </source>
</evidence>
<dbReference type="Proteomes" id="UP000176558">
    <property type="component" value="Unassembled WGS sequence"/>
</dbReference>
<comment type="function">
    <text evidence="13 15">Catalyzes the attachment of isoleucine to tRNA(Ile). As IleRS can inadvertently accommodate and process structurally similar amino acids such as valine, to avoid such errors it has two additional distinct tRNA(Ile)-dependent editing activities. One activity is designated as 'pretransfer' editing and involves the hydrolysis of activated Val-AMP. The other activity is designated 'posttransfer' editing and involves deacylation of mischarged Val-tRNA(Ile).</text>
</comment>
<dbReference type="PRINTS" id="PR00984">
    <property type="entry name" value="TRNASYNTHILE"/>
</dbReference>
<evidence type="ECO:0000256" key="15">
    <source>
        <dbReference type="HAMAP-Rule" id="MF_02003"/>
    </source>
</evidence>
<organism evidence="20 21">
    <name type="scientific">Candidatus Zambryskibacteria bacterium RIFCSPLOWO2_12_FULL_39_23</name>
    <dbReference type="NCBI Taxonomy" id="1802776"/>
    <lineage>
        <taxon>Bacteria</taxon>
        <taxon>Candidatus Zambryskiibacteriota</taxon>
    </lineage>
</organism>
<keyword evidence="8 15" id="KW-0547">Nucleotide-binding</keyword>
<comment type="caution">
    <text evidence="20">The sequence shown here is derived from an EMBL/GenBank/DDBJ whole genome shotgun (WGS) entry which is preliminary data.</text>
</comment>